<evidence type="ECO:0000313" key="2">
    <source>
        <dbReference type="Proteomes" id="UP000664521"/>
    </source>
</evidence>
<dbReference type="AlphaFoldDB" id="A0A8H3IZP7"/>
<dbReference type="InterPro" id="IPR008948">
    <property type="entry name" value="L-Aspartase-like"/>
</dbReference>
<gene>
    <name evidence="1" type="ORF">HETSPECPRED_000478</name>
</gene>
<organism evidence="1 2">
    <name type="scientific">Heterodermia speciosa</name>
    <dbReference type="NCBI Taxonomy" id="116794"/>
    <lineage>
        <taxon>Eukaryota</taxon>
        <taxon>Fungi</taxon>
        <taxon>Dikarya</taxon>
        <taxon>Ascomycota</taxon>
        <taxon>Pezizomycotina</taxon>
        <taxon>Lecanoromycetes</taxon>
        <taxon>OSLEUM clade</taxon>
        <taxon>Lecanoromycetidae</taxon>
        <taxon>Caliciales</taxon>
        <taxon>Physciaceae</taxon>
        <taxon>Heterodermia</taxon>
    </lineage>
</organism>
<dbReference type="EMBL" id="CAJPDS010000100">
    <property type="protein sequence ID" value="CAF9937280.1"/>
    <property type="molecule type" value="Genomic_DNA"/>
</dbReference>
<evidence type="ECO:0000313" key="1">
    <source>
        <dbReference type="EMBL" id="CAF9937280.1"/>
    </source>
</evidence>
<name>A0A8H3IZP7_9LECA</name>
<dbReference type="Proteomes" id="UP000664521">
    <property type="component" value="Unassembled WGS sequence"/>
</dbReference>
<dbReference type="Gene3D" id="1.20.200.10">
    <property type="entry name" value="Fumarase/aspartase (Central domain)"/>
    <property type="match status" value="1"/>
</dbReference>
<protein>
    <submittedName>
        <fullName evidence="1">Uncharacterized protein</fullName>
    </submittedName>
</protein>
<dbReference type="GO" id="GO:0003824">
    <property type="term" value="F:catalytic activity"/>
    <property type="evidence" value="ECO:0007669"/>
    <property type="project" value="InterPro"/>
</dbReference>
<dbReference type="OrthoDB" id="10051290at2759"/>
<reference evidence="1" key="1">
    <citation type="submission" date="2021-03" db="EMBL/GenBank/DDBJ databases">
        <authorList>
            <person name="Tagirdzhanova G."/>
        </authorList>
    </citation>
    <scope>NUCLEOTIDE SEQUENCE</scope>
</reference>
<sequence length="199" mass="21344">EVHHLSGSFTQGLNEASLFQDRYSIRTASQWLGPVLEDLSLANSQITIELNSATDNSLIDASIPQPRLVHAGNFQAKAITSAVEKIRQSAQSMGRILFAQCIELINAATSRGLPRILLAAEASESFITKGTDILVVSLVSELGFHSNPVASHVQAAEIDNQAVNLLALISAHYTLDSPEMQSQLSTAHFVAVCQVLGPK</sequence>
<keyword evidence="2" id="KW-1185">Reference proteome</keyword>
<dbReference type="Pfam" id="PF00221">
    <property type="entry name" value="Lyase_aromatic"/>
    <property type="match status" value="1"/>
</dbReference>
<dbReference type="InterPro" id="IPR001106">
    <property type="entry name" value="Aromatic_Lyase"/>
</dbReference>
<proteinExistence type="predicted"/>
<dbReference type="PANTHER" id="PTHR10362">
    <property type="entry name" value="HISTIDINE AMMONIA-LYASE"/>
    <property type="match status" value="1"/>
</dbReference>
<feature type="non-terminal residue" evidence="1">
    <location>
        <position position="1"/>
    </location>
</feature>
<dbReference type="SUPFAM" id="SSF48557">
    <property type="entry name" value="L-aspartase-like"/>
    <property type="match status" value="1"/>
</dbReference>
<accession>A0A8H3IZP7</accession>
<comment type="caution">
    <text evidence="1">The sequence shown here is derived from an EMBL/GenBank/DDBJ whole genome shotgun (WGS) entry which is preliminary data.</text>
</comment>